<reference evidence="2" key="1">
    <citation type="submission" date="2022-01" db="EMBL/GenBank/DDBJ databases">
        <title>Novel bile acid biosynthetic pathways are enriched in the microbiome of centenarians.</title>
        <authorList>
            <person name="Sato Y."/>
            <person name="Atarashi K."/>
            <person name="Plichta R.D."/>
            <person name="Arai Y."/>
            <person name="Sasajima S."/>
            <person name="Kearney M.S."/>
            <person name="Suda W."/>
            <person name="Takeshita K."/>
            <person name="Sasaki T."/>
            <person name="Okamoto S."/>
            <person name="Skelly N.A."/>
            <person name="Okamura Y."/>
            <person name="Vlamakis H."/>
            <person name="Li Y."/>
            <person name="Tanoue T."/>
            <person name="Takei H."/>
            <person name="Nittono H."/>
            <person name="Narushima S."/>
            <person name="Irie J."/>
            <person name="Itoh H."/>
            <person name="Moriya K."/>
            <person name="Sugiura Y."/>
            <person name="Suematsu M."/>
            <person name="Moritoki N."/>
            <person name="Shibata S."/>
            <person name="Littman R.D."/>
            <person name="Fischbach A.M."/>
            <person name="Uwamino Y."/>
            <person name="Inoue T."/>
            <person name="Honda A."/>
            <person name="Hattori M."/>
            <person name="Murai T."/>
            <person name="Xavier J.R."/>
            <person name="Hirose N."/>
            <person name="Honda K."/>
        </authorList>
    </citation>
    <scope>NUCLEOTIDE SEQUENCE</scope>
    <source>
        <strain evidence="2">CE91-St16</strain>
    </source>
</reference>
<dbReference type="InterPro" id="IPR053161">
    <property type="entry name" value="Ulvan_degrading_GH"/>
</dbReference>
<organism evidence="2 3">
    <name type="scientific">Alistipes finegoldii</name>
    <dbReference type="NCBI Taxonomy" id="214856"/>
    <lineage>
        <taxon>Bacteria</taxon>
        <taxon>Pseudomonadati</taxon>
        <taxon>Bacteroidota</taxon>
        <taxon>Bacteroidia</taxon>
        <taxon>Bacteroidales</taxon>
        <taxon>Rikenellaceae</taxon>
        <taxon>Alistipes</taxon>
    </lineage>
</organism>
<dbReference type="EMBL" id="BQOL01000002">
    <property type="protein sequence ID" value="GKI20235.1"/>
    <property type="molecule type" value="Genomic_DNA"/>
</dbReference>
<dbReference type="PANTHER" id="PTHR36848:SF2">
    <property type="entry name" value="SECRETED PROTEIN"/>
    <property type="match status" value="1"/>
</dbReference>
<name>A0AA37KQC6_9BACT</name>
<evidence type="ECO:0000313" key="2">
    <source>
        <dbReference type="EMBL" id="GKI20235.1"/>
    </source>
</evidence>
<dbReference type="RefSeq" id="WP_244077027.1">
    <property type="nucleotide sequence ID" value="NZ_AP025581.1"/>
</dbReference>
<keyword evidence="1" id="KW-0732">Signal</keyword>
<dbReference type="Pfam" id="PF17132">
    <property type="entry name" value="Glyco_hydro_106"/>
    <property type="match status" value="1"/>
</dbReference>
<feature type="signal peptide" evidence="1">
    <location>
        <begin position="1"/>
        <end position="20"/>
    </location>
</feature>
<evidence type="ECO:0000313" key="3">
    <source>
        <dbReference type="Proteomes" id="UP001055105"/>
    </source>
</evidence>
<gene>
    <name evidence="2" type="ORF">CE91St16_31430</name>
</gene>
<dbReference type="PROSITE" id="PS51257">
    <property type="entry name" value="PROKAR_LIPOPROTEIN"/>
    <property type="match status" value="1"/>
</dbReference>
<proteinExistence type="predicted"/>
<sequence>MRTKRIVFALLAAAGLAACGGDPLKEAFRDPANEFRPQPFWHLNGALTSEHIDRQLTEARDKAGFGGVAVLPVTAQPHWQKGFMCPGMSPEYLGREYFDRYTDILEVSKRNGTQVILYDDIDFPSGSAGGRLLREYPQYTRKFLAKHEFAAHGGTRFRQEFRPNAATTVMAVSALNPQTKEVADLGDAYRDGVLEWQVPEGEWKVMLFTCSYSVGGVHGHLVDYMQPEAVSTLLGMTYGEYDKRYKSYFGDVIRKTFFDDVGFVHMEQTWTPAITEIFREKYGRNPALYYPALFYDIGPETGAARIAFYDIRSELMAEGYVRQVSEWSEARRMRSMGHPPENYSPNSVVAHGDILKYYRHVDIPLLDAILCFRRGLNGFKQVCSAADLGDKPVVGAELCGAYPEEMDSAMLYRTTLEAMARGVNFVVPHGMWYDTDPQTVRIPPLIAPENPLLGPALKGYSTSTGRSCMLLQGGRRIADIAVLWPINAIQAESYMFRDAESGLPIANWHPNDVVNYALSGMLTNDLHRDFTYIHPENLTDGKVSVEDDRLRLNNAENQQEYSVLVIPGGGYISAGALARIGEFYDNGGKVIALASLPSHSAEFGRDAEVQSLIAAIFGTAAPDAEATATNDRGGKFVFVPRTTVQSMANALAQTGCEADVIIPDAQPDEAGFINYTHKQRDGRDFYFVTNTTARPFAGEISLRGEFGTVELWNPHTGETTSAEFRTDKGRTLVSARIPAVRSLFIVTRK</sequence>
<feature type="chain" id="PRO_5041380073" evidence="1">
    <location>
        <begin position="21"/>
        <end position="749"/>
    </location>
</feature>
<evidence type="ECO:0000256" key="1">
    <source>
        <dbReference type="SAM" id="SignalP"/>
    </source>
</evidence>
<dbReference type="AlphaFoldDB" id="A0AA37KQC6"/>
<accession>A0AA37KQC6</accession>
<dbReference type="Proteomes" id="UP001055105">
    <property type="component" value="Unassembled WGS sequence"/>
</dbReference>
<comment type="caution">
    <text evidence="2">The sequence shown here is derived from an EMBL/GenBank/DDBJ whole genome shotgun (WGS) entry which is preliminary data.</text>
</comment>
<protein>
    <submittedName>
        <fullName evidence="2">Uncharacterized protein</fullName>
    </submittedName>
</protein>
<dbReference type="PANTHER" id="PTHR36848">
    <property type="entry name" value="DNA-BINDING PROTEIN (PUTATIVE SECRETED PROTEIN)-RELATED"/>
    <property type="match status" value="1"/>
</dbReference>